<comment type="cofactor">
    <cofactor evidence="1">
        <name>FAD</name>
        <dbReference type="ChEBI" id="CHEBI:57692"/>
    </cofactor>
</comment>
<evidence type="ECO:0000313" key="9">
    <source>
        <dbReference type="Proteomes" id="UP001521116"/>
    </source>
</evidence>
<dbReference type="InterPro" id="IPR050416">
    <property type="entry name" value="FAD-linked_Oxidoreductase"/>
</dbReference>
<dbReference type="PROSITE" id="PS51387">
    <property type="entry name" value="FAD_PCMH"/>
    <property type="match status" value="1"/>
</dbReference>
<accession>A0ABR3SUV2</accession>
<dbReference type="InterPro" id="IPR036318">
    <property type="entry name" value="FAD-bd_PCMH-like_sf"/>
</dbReference>
<dbReference type="InterPro" id="IPR016166">
    <property type="entry name" value="FAD-bd_PCMH"/>
</dbReference>
<dbReference type="PANTHER" id="PTHR42973">
    <property type="entry name" value="BINDING OXIDOREDUCTASE, PUTATIVE (AFU_ORTHOLOGUE AFUA_1G17690)-RELATED"/>
    <property type="match status" value="1"/>
</dbReference>
<keyword evidence="5" id="KW-0560">Oxidoreductase</keyword>
<evidence type="ECO:0000256" key="4">
    <source>
        <dbReference type="ARBA" id="ARBA00022827"/>
    </source>
</evidence>
<feature type="domain" description="FAD-binding PCMH-type" evidence="7">
    <location>
        <begin position="71"/>
        <end position="232"/>
    </location>
</feature>
<evidence type="ECO:0000256" key="3">
    <source>
        <dbReference type="ARBA" id="ARBA00022630"/>
    </source>
</evidence>
<evidence type="ECO:0000259" key="7">
    <source>
        <dbReference type="PROSITE" id="PS51387"/>
    </source>
</evidence>
<comment type="caution">
    <text evidence="8">The sequence shown here is derived from an EMBL/GenBank/DDBJ whole genome shotgun (WGS) entry which is preliminary data.</text>
</comment>
<dbReference type="Proteomes" id="UP001521116">
    <property type="component" value="Unassembled WGS sequence"/>
</dbReference>
<sequence>MVRSLITHSLALGSFLSGNSRLATAFPQSTENNAALQGCLTNAVGGDAARAQFPSEGNFRTQDVKPYIRQYPYTRTAVMYPNTVDEVAEIVKCASQNNLKVQVRSGGHDYVNKCISGSDGAITVDLNNLNQLSVDQATVIVTIGPSNGLKAVNEGLRNNGRRMIPHRTSATVGIGGHTLPHSGVWTPSATSKSSSPTAPSRASQHPDLFWATRGAGQSFGIATEFVFQTKPEPSNPIISYRYNITSPDPPVLAEALHSWQAIIADPQLPRDLYTLAFLQGAMLLGIKAVLDPGDVFAAGHGVKPARG</sequence>
<dbReference type="EMBL" id="JAJVDC020000048">
    <property type="protein sequence ID" value="KAL1630344.1"/>
    <property type="molecule type" value="Genomic_DNA"/>
</dbReference>
<protein>
    <recommendedName>
        <fullName evidence="7">FAD-binding PCMH-type domain-containing protein</fullName>
    </recommendedName>
</protein>
<feature type="compositionally biased region" description="Low complexity" evidence="6">
    <location>
        <begin position="186"/>
        <end position="203"/>
    </location>
</feature>
<evidence type="ECO:0000256" key="1">
    <source>
        <dbReference type="ARBA" id="ARBA00001974"/>
    </source>
</evidence>
<dbReference type="PANTHER" id="PTHR42973:SF39">
    <property type="entry name" value="FAD-BINDING PCMH-TYPE DOMAIN-CONTAINING PROTEIN"/>
    <property type="match status" value="1"/>
</dbReference>
<dbReference type="SUPFAM" id="SSF56176">
    <property type="entry name" value="FAD-binding/transporter-associated domain-like"/>
    <property type="match status" value="1"/>
</dbReference>
<dbReference type="Pfam" id="PF01565">
    <property type="entry name" value="FAD_binding_4"/>
    <property type="match status" value="1"/>
</dbReference>
<evidence type="ECO:0000313" key="8">
    <source>
        <dbReference type="EMBL" id="KAL1630344.1"/>
    </source>
</evidence>
<organism evidence="8 9">
    <name type="scientific">Neofusicoccum ribis</name>
    <dbReference type="NCBI Taxonomy" id="45134"/>
    <lineage>
        <taxon>Eukaryota</taxon>
        <taxon>Fungi</taxon>
        <taxon>Dikarya</taxon>
        <taxon>Ascomycota</taxon>
        <taxon>Pezizomycotina</taxon>
        <taxon>Dothideomycetes</taxon>
        <taxon>Dothideomycetes incertae sedis</taxon>
        <taxon>Botryosphaeriales</taxon>
        <taxon>Botryosphaeriaceae</taxon>
        <taxon>Neofusicoccum</taxon>
    </lineage>
</organism>
<proteinExistence type="inferred from homology"/>
<keyword evidence="4" id="KW-0274">FAD</keyword>
<evidence type="ECO:0000256" key="5">
    <source>
        <dbReference type="ARBA" id="ARBA00023002"/>
    </source>
</evidence>
<dbReference type="Gene3D" id="3.30.465.10">
    <property type="match status" value="2"/>
</dbReference>
<evidence type="ECO:0000256" key="6">
    <source>
        <dbReference type="SAM" id="MobiDB-lite"/>
    </source>
</evidence>
<name>A0ABR3SUV2_9PEZI</name>
<keyword evidence="9" id="KW-1185">Reference proteome</keyword>
<keyword evidence="3" id="KW-0285">Flavoprotein</keyword>
<feature type="region of interest" description="Disordered" evidence="6">
    <location>
        <begin position="171"/>
        <end position="204"/>
    </location>
</feature>
<reference evidence="8 9" key="1">
    <citation type="submission" date="2024-02" db="EMBL/GenBank/DDBJ databases">
        <title>De novo assembly and annotation of 12 fungi associated with fruit tree decline syndrome in Ontario, Canada.</title>
        <authorList>
            <person name="Sulman M."/>
            <person name="Ellouze W."/>
            <person name="Ilyukhin E."/>
        </authorList>
    </citation>
    <scope>NUCLEOTIDE SEQUENCE [LARGE SCALE GENOMIC DNA]</scope>
    <source>
        <strain evidence="8 9">M1-105</strain>
    </source>
</reference>
<comment type="similarity">
    <text evidence="2">Belongs to the oxygen-dependent FAD-linked oxidoreductase family.</text>
</comment>
<dbReference type="InterPro" id="IPR016169">
    <property type="entry name" value="FAD-bd_PCMH_sub2"/>
</dbReference>
<evidence type="ECO:0000256" key="2">
    <source>
        <dbReference type="ARBA" id="ARBA00005466"/>
    </source>
</evidence>
<dbReference type="InterPro" id="IPR006094">
    <property type="entry name" value="Oxid_FAD_bind_N"/>
</dbReference>
<gene>
    <name evidence="8" type="ORF">SLS56_005018</name>
</gene>
<dbReference type="Gene3D" id="3.40.462.20">
    <property type="match status" value="1"/>
</dbReference>